<comment type="caution">
    <text evidence="1">The sequence shown here is derived from an EMBL/GenBank/DDBJ whole genome shotgun (WGS) entry which is preliminary data.</text>
</comment>
<reference evidence="1 2" key="2">
    <citation type="journal article" date="2022" name="Mol. Ecol. Resour.">
        <title>The genomes of chicory, endive, great burdock and yacon provide insights into Asteraceae paleo-polyploidization history and plant inulin production.</title>
        <authorList>
            <person name="Fan W."/>
            <person name="Wang S."/>
            <person name="Wang H."/>
            <person name="Wang A."/>
            <person name="Jiang F."/>
            <person name="Liu H."/>
            <person name="Zhao H."/>
            <person name="Xu D."/>
            <person name="Zhang Y."/>
        </authorList>
    </citation>
    <scope>NUCLEOTIDE SEQUENCE [LARGE SCALE GENOMIC DNA]</scope>
    <source>
        <strain evidence="2">cv. Punajuju</strain>
        <tissue evidence="1">Leaves</tissue>
    </source>
</reference>
<dbReference type="Proteomes" id="UP001055811">
    <property type="component" value="Linkage Group LG08"/>
</dbReference>
<organism evidence="1 2">
    <name type="scientific">Cichorium intybus</name>
    <name type="common">Chicory</name>
    <dbReference type="NCBI Taxonomy" id="13427"/>
    <lineage>
        <taxon>Eukaryota</taxon>
        <taxon>Viridiplantae</taxon>
        <taxon>Streptophyta</taxon>
        <taxon>Embryophyta</taxon>
        <taxon>Tracheophyta</taxon>
        <taxon>Spermatophyta</taxon>
        <taxon>Magnoliopsida</taxon>
        <taxon>eudicotyledons</taxon>
        <taxon>Gunneridae</taxon>
        <taxon>Pentapetalae</taxon>
        <taxon>asterids</taxon>
        <taxon>campanulids</taxon>
        <taxon>Asterales</taxon>
        <taxon>Asteraceae</taxon>
        <taxon>Cichorioideae</taxon>
        <taxon>Cichorieae</taxon>
        <taxon>Cichoriinae</taxon>
        <taxon>Cichorium</taxon>
    </lineage>
</organism>
<evidence type="ECO:0000313" key="2">
    <source>
        <dbReference type="Proteomes" id="UP001055811"/>
    </source>
</evidence>
<reference evidence="2" key="1">
    <citation type="journal article" date="2022" name="Mol. Ecol. Resour.">
        <title>The genomes of chicory, endive, great burdock and yacon provide insights into Asteraceae palaeo-polyploidization history and plant inulin production.</title>
        <authorList>
            <person name="Fan W."/>
            <person name="Wang S."/>
            <person name="Wang H."/>
            <person name="Wang A."/>
            <person name="Jiang F."/>
            <person name="Liu H."/>
            <person name="Zhao H."/>
            <person name="Xu D."/>
            <person name="Zhang Y."/>
        </authorList>
    </citation>
    <scope>NUCLEOTIDE SEQUENCE [LARGE SCALE GENOMIC DNA]</scope>
    <source>
        <strain evidence="2">cv. Punajuju</strain>
    </source>
</reference>
<protein>
    <submittedName>
        <fullName evidence="1">Uncharacterized protein</fullName>
    </submittedName>
</protein>
<accession>A0ACB8ZUH6</accession>
<gene>
    <name evidence="1" type="ORF">L2E82_45984</name>
</gene>
<name>A0ACB8ZUH6_CICIN</name>
<proteinExistence type="predicted"/>
<evidence type="ECO:0000313" key="1">
    <source>
        <dbReference type="EMBL" id="KAI3701330.1"/>
    </source>
</evidence>
<dbReference type="EMBL" id="CM042016">
    <property type="protein sequence ID" value="KAI3701330.1"/>
    <property type="molecule type" value="Genomic_DNA"/>
</dbReference>
<keyword evidence="2" id="KW-1185">Reference proteome</keyword>
<sequence>MAGRKERRKEEESKRIKAKGSENDDTWPETNGGQATGEAHTVALFLFVFGSETGQQQCLKACVASIAF</sequence>